<reference evidence="1 2" key="1">
    <citation type="submission" date="2024-02" db="EMBL/GenBank/DDBJ databases">
        <authorList>
            <person name="Chen Y."/>
            <person name="Shah S."/>
            <person name="Dougan E. K."/>
            <person name="Thang M."/>
            <person name="Chan C."/>
        </authorList>
    </citation>
    <scope>NUCLEOTIDE SEQUENCE [LARGE SCALE GENOMIC DNA]</scope>
</reference>
<evidence type="ECO:0008006" key="3">
    <source>
        <dbReference type="Google" id="ProtNLM"/>
    </source>
</evidence>
<evidence type="ECO:0000313" key="2">
    <source>
        <dbReference type="Proteomes" id="UP001642484"/>
    </source>
</evidence>
<keyword evidence="2" id="KW-1185">Reference proteome</keyword>
<gene>
    <name evidence="1" type="ORF">CCMP2556_LOCUS35684</name>
</gene>
<comment type="caution">
    <text evidence="1">The sequence shown here is derived from an EMBL/GenBank/DDBJ whole genome shotgun (WGS) entry which is preliminary data.</text>
</comment>
<organism evidence="1 2">
    <name type="scientific">Durusdinium trenchii</name>
    <dbReference type="NCBI Taxonomy" id="1381693"/>
    <lineage>
        <taxon>Eukaryota</taxon>
        <taxon>Sar</taxon>
        <taxon>Alveolata</taxon>
        <taxon>Dinophyceae</taxon>
        <taxon>Suessiales</taxon>
        <taxon>Symbiodiniaceae</taxon>
        <taxon>Durusdinium</taxon>
    </lineage>
</organism>
<name>A0ABP0PC75_9DINO</name>
<protein>
    <recommendedName>
        <fullName evidence="3">Anaphase-promoting complex subunit 1</fullName>
    </recommendedName>
</protein>
<proteinExistence type="predicted"/>
<evidence type="ECO:0000313" key="1">
    <source>
        <dbReference type="EMBL" id="CAK9072534.1"/>
    </source>
</evidence>
<sequence length="971" mass="108162">MFLASWLPLLVERRLDVPGFFDCTEAAGFSPVWEGFRRRATINAALGWPLDPELAVATAQLLEQFDDVSTGRSWIHPAGAVWESFRTAQNRRDPLISPELQVLPRGPSGGFILENQRGAERGHICLYGLATALFIAYRHAVPTGAEDAFRHLELILWLLGETAGGEQLFDFTESSSWPIRSIDVELNLEMAKSGHARFVLFSRARSREMTLKTIRPAILQAGEGCETWNGLAVFGIHGATSLEPASAIASANEIQQASAACAVTSKLKVRFYGHPCPSYSKTGYLCQWSRSVPAFSEGVAENDPVAEILSDLVDLADRHVDQEWDLHQSLARLTYFVQADSFSRQSLWLCSGPAVLCAMLHIVAPSKHMIMWHCRHLLDGLGAQSNSTMTALLGILRIMMSSRVVYCMACEAFVAKQAAYQLAAEPQVQQRLAIYVAQFRWHGLNVRSTEVFILRSMLWARLPGMYFKSVLEAFLRENGKSIPLKFKWATDMEFVPYSEMMTYRCGVLVPNDLTMASFAEAYAMGFPLFLPVDEWLYRLQKSVPYGFMVHAVSLPGDHPSPFWQEKSRALTTVMMWLRLSDFSTWPFTQRFCSVPELLEGLMKTPLEKISLAMLEWMAKSQEEGLRRWSGLLHSLQQGSEVMSESSLEVLQESVFGPGYVSRSDLLYSALACEHVVEANAVAGFPLEQDIAFFTDVALLDLGEAAAESQVRSFNVALQHFLKNLSADEVDIAFAGLGHCHLGVASALLLQALRELAQADVATKVAWFVGLAHELVLPLMEAPKELRVPLGAWPVEELMAHVSSAMESKQQDKLLTAFKSQEFQEKLKRLQAQYPQRKQKGHRDGPVYFQAFEVLVMAVFCSVLPAHGLRGDWDGVRDMFAMMASALTHLKVKRQHEEINILLGLPRDARLIAPSKKEDLLVYCPGGNGNPPFDSHLIQDEDGDVAHEFLVENEATGELCAALVSRPASDKM</sequence>
<accession>A0ABP0PC75</accession>
<dbReference type="EMBL" id="CAXAMN010022762">
    <property type="protein sequence ID" value="CAK9072534.1"/>
    <property type="molecule type" value="Genomic_DNA"/>
</dbReference>
<dbReference type="Proteomes" id="UP001642484">
    <property type="component" value="Unassembled WGS sequence"/>
</dbReference>